<dbReference type="InterPro" id="IPR029000">
    <property type="entry name" value="Cyclophilin-like_dom_sf"/>
</dbReference>
<keyword evidence="3" id="KW-0444">Lipid biosynthesis</keyword>
<dbReference type="PRINTS" id="PR01071">
    <property type="entry name" value="ACOABIOTINCC"/>
</dbReference>
<dbReference type="InterPro" id="IPR011053">
    <property type="entry name" value="Single_hybrid_motif"/>
</dbReference>
<dbReference type="GO" id="GO:0005524">
    <property type="term" value="F:ATP binding"/>
    <property type="evidence" value="ECO:0007669"/>
    <property type="project" value="UniProtKB-KW"/>
</dbReference>
<evidence type="ECO:0000256" key="7">
    <source>
        <dbReference type="ARBA" id="ARBA00022840"/>
    </source>
</evidence>
<protein>
    <submittedName>
        <fullName evidence="13">Allophanate hydrolase 2 subunit 2</fullName>
        <ecNumber evidence="13">3.5.1.54</ecNumber>
    </submittedName>
</protein>
<dbReference type="GO" id="GO:0009317">
    <property type="term" value="C:acetyl-CoA carboxylase complex"/>
    <property type="evidence" value="ECO:0007669"/>
    <property type="project" value="InterPro"/>
</dbReference>
<organism evidence="13">
    <name type="scientific">uncultured Thermomicrobiales bacterium</name>
    <dbReference type="NCBI Taxonomy" id="1645740"/>
    <lineage>
        <taxon>Bacteria</taxon>
        <taxon>Pseudomonadati</taxon>
        <taxon>Thermomicrobiota</taxon>
        <taxon>Thermomicrobia</taxon>
        <taxon>Thermomicrobiales</taxon>
        <taxon>environmental samples</taxon>
    </lineage>
</organism>
<dbReference type="Pfam" id="PF00364">
    <property type="entry name" value="Biotin_lipoyl"/>
    <property type="match status" value="1"/>
</dbReference>
<evidence type="ECO:0000256" key="1">
    <source>
        <dbReference type="ARBA" id="ARBA00003761"/>
    </source>
</evidence>
<dbReference type="NCBIfam" id="TIGR00724">
    <property type="entry name" value="urea_amlyse_rel"/>
    <property type="match status" value="1"/>
</dbReference>
<evidence type="ECO:0000256" key="8">
    <source>
        <dbReference type="ARBA" id="ARBA00023098"/>
    </source>
</evidence>
<keyword evidence="10" id="KW-0092">Biotin</keyword>
<comment type="function">
    <text evidence="1">This protein is a component of the acetyl coenzyme A carboxylase complex; first, biotin carboxylase catalyzes the carboxylation of the carrier protein and then the transcarboxylase transfers the carboxyl group to form malonyl-CoA.</text>
</comment>
<dbReference type="GO" id="GO:0004039">
    <property type="term" value="F:allophanate hydrolase activity"/>
    <property type="evidence" value="ECO:0007669"/>
    <property type="project" value="UniProtKB-EC"/>
</dbReference>
<proteinExistence type="predicted"/>
<dbReference type="EMBL" id="CADCWG010000137">
    <property type="protein sequence ID" value="CAA9554542.1"/>
    <property type="molecule type" value="Genomic_DNA"/>
</dbReference>
<dbReference type="CDD" id="cd06850">
    <property type="entry name" value="biotinyl_domain"/>
    <property type="match status" value="1"/>
</dbReference>
<dbReference type="InterPro" id="IPR001249">
    <property type="entry name" value="AcCoA_biotinCC"/>
</dbReference>
<dbReference type="EC" id="3.5.1.54" evidence="13"/>
<evidence type="ECO:0000256" key="6">
    <source>
        <dbReference type="ARBA" id="ARBA00022832"/>
    </source>
</evidence>
<dbReference type="InterPro" id="IPR003778">
    <property type="entry name" value="CT_A_B"/>
</dbReference>
<dbReference type="PROSITE" id="PS00188">
    <property type="entry name" value="BIOTIN"/>
    <property type="match status" value="1"/>
</dbReference>
<keyword evidence="8" id="KW-0443">Lipid metabolism</keyword>
<dbReference type="SUPFAM" id="SSF50891">
    <property type="entry name" value="Cyclophilin-like"/>
    <property type="match status" value="1"/>
</dbReference>
<dbReference type="InterPro" id="IPR000089">
    <property type="entry name" value="Biotin_lipoyl"/>
</dbReference>
<dbReference type="Gene3D" id="2.40.50.100">
    <property type="match status" value="1"/>
</dbReference>
<dbReference type="Gene3D" id="2.40.100.10">
    <property type="entry name" value="Cyclophilin-like"/>
    <property type="match status" value="1"/>
</dbReference>
<dbReference type="GO" id="GO:0003989">
    <property type="term" value="F:acetyl-CoA carboxylase activity"/>
    <property type="evidence" value="ECO:0007669"/>
    <property type="project" value="InterPro"/>
</dbReference>
<dbReference type="UniPathway" id="UPA00094"/>
<feature type="domain" description="Lipoyl-binding" evidence="12">
    <location>
        <begin position="465"/>
        <end position="541"/>
    </location>
</feature>
<evidence type="ECO:0000256" key="3">
    <source>
        <dbReference type="ARBA" id="ARBA00022516"/>
    </source>
</evidence>
<feature type="region of interest" description="Disordered" evidence="11">
    <location>
        <begin position="345"/>
        <end position="374"/>
    </location>
</feature>
<evidence type="ECO:0000256" key="5">
    <source>
        <dbReference type="ARBA" id="ARBA00022801"/>
    </source>
</evidence>
<evidence type="ECO:0000256" key="9">
    <source>
        <dbReference type="ARBA" id="ARBA00023160"/>
    </source>
</evidence>
<evidence type="ECO:0000259" key="12">
    <source>
        <dbReference type="PROSITE" id="PS50968"/>
    </source>
</evidence>
<dbReference type="PANTHER" id="PTHR43309">
    <property type="entry name" value="5-OXOPROLINASE SUBUNIT C"/>
    <property type="match status" value="1"/>
</dbReference>
<comment type="pathway">
    <text evidence="2">Lipid metabolism; fatty acid biosynthesis.</text>
</comment>
<reference evidence="13" key="1">
    <citation type="submission" date="2020-02" db="EMBL/GenBank/DDBJ databases">
        <authorList>
            <person name="Meier V. D."/>
        </authorList>
    </citation>
    <scope>NUCLEOTIDE SEQUENCE</scope>
    <source>
        <strain evidence="13">AVDCRST_MAG49</strain>
    </source>
</reference>
<evidence type="ECO:0000313" key="13">
    <source>
        <dbReference type="EMBL" id="CAA9554542.1"/>
    </source>
</evidence>
<dbReference type="AlphaFoldDB" id="A0A6J4URV5"/>
<keyword evidence="6" id="KW-0276">Fatty acid metabolism</keyword>
<keyword evidence="4" id="KW-0547">Nucleotide-binding</keyword>
<dbReference type="SUPFAM" id="SSF51230">
    <property type="entry name" value="Single hybrid motif"/>
    <property type="match status" value="1"/>
</dbReference>
<dbReference type="PANTHER" id="PTHR43309:SF3">
    <property type="entry name" value="5-OXOPROLINASE SUBUNIT C"/>
    <property type="match status" value="1"/>
</dbReference>
<evidence type="ECO:0000256" key="10">
    <source>
        <dbReference type="ARBA" id="ARBA00023267"/>
    </source>
</evidence>
<name>A0A6J4URV5_9BACT</name>
<dbReference type="PROSITE" id="PS50968">
    <property type="entry name" value="BIOTINYL_LIPOYL"/>
    <property type="match status" value="1"/>
</dbReference>
<accession>A0A6J4URV5</accession>
<keyword evidence="9" id="KW-0275">Fatty acid biosynthesis</keyword>
<dbReference type="InterPro" id="IPR052708">
    <property type="entry name" value="PxpC"/>
</dbReference>
<evidence type="ECO:0000256" key="11">
    <source>
        <dbReference type="SAM" id="MobiDB-lite"/>
    </source>
</evidence>
<sequence length="548" mass="55158">MVVRVHGPGLLTTVQDLGRPGWGRFGVTGGGALDRAALILGNRLVGNEPGAAALEVTLVGPRLAFEAPTVVAVTGADLGARVEGQMAPRWSPFLVPAGGELVFAPGGPVGRGARAYVCVAGGFDLPPVMGSRSTDLTGAFGGLEGRALRTGDRLPVGTSDRPVEDLLRLELADGAPTYQSPATARVVLGPQQDRFTDAGVAAFLGGPYSVTSRADRMGVRLIGPPVAHSRGADLRSEGIAHGAVQVPGNGQPIVLLAGRQTVGGYPKVATVIGADLDRLAQLRPGDTVAFEAVDVAVARALTLEAHARLGERAVAPRRGAVAGWSVPVWNDEETRMPEAANPTITAGATAQPTPHAPGIGATRGEAEGGAGPAAWSPEGVVRVIEAARAAGVTRLRLAVASAGLDLELALGATVTGGEPTATERQPATAAPPAAPALGAPVAAVSEVADGAADGDGGGDGDGDRDVVIHAPVLGAFYRRAAPDQPLLAEVGGRVDAGQVVGVVEVMKTYHDVVAPRAGIVSAFLAEDGQFVEYGQPVARLAPGGKGGP</sequence>
<dbReference type="GO" id="GO:0006633">
    <property type="term" value="P:fatty acid biosynthetic process"/>
    <property type="evidence" value="ECO:0007669"/>
    <property type="project" value="UniProtKB-UniPathway"/>
</dbReference>
<evidence type="ECO:0000256" key="4">
    <source>
        <dbReference type="ARBA" id="ARBA00022741"/>
    </source>
</evidence>
<gene>
    <name evidence="13" type="ORF">AVDCRST_MAG49-2081</name>
</gene>
<dbReference type="SMART" id="SM00797">
    <property type="entry name" value="AHS2"/>
    <property type="match status" value="1"/>
</dbReference>
<keyword evidence="7" id="KW-0067">ATP-binding</keyword>
<evidence type="ECO:0000256" key="2">
    <source>
        <dbReference type="ARBA" id="ARBA00005194"/>
    </source>
</evidence>
<dbReference type="InterPro" id="IPR001882">
    <property type="entry name" value="Biotin_BS"/>
</dbReference>
<keyword evidence="5 13" id="KW-0378">Hydrolase</keyword>
<dbReference type="Pfam" id="PF02626">
    <property type="entry name" value="CT_A_B"/>
    <property type="match status" value="1"/>
</dbReference>